<keyword evidence="5 9" id="KW-0675">Receptor</keyword>
<dbReference type="SMART" id="SM00962">
    <property type="entry name" value="SRP54"/>
    <property type="match status" value="1"/>
</dbReference>
<keyword evidence="10" id="KW-1185">Reference proteome</keyword>
<keyword evidence="3" id="KW-0342">GTP-binding</keyword>
<dbReference type="Pfam" id="PF02881">
    <property type="entry name" value="SRP54_N"/>
    <property type="match status" value="1"/>
</dbReference>
<feature type="compositionally biased region" description="Polar residues" evidence="7">
    <location>
        <begin position="76"/>
        <end position="86"/>
    </location>
</feature>
<evidence type="ECO:0000256" key="3">
    <source>
        <dbReference type="ARBA" id="ARBA00023134"/>
    </source>
</evidence>
<dbReference type="InterPro" id="IPR000897">
    <property type="entry name" value="SRP54_GTPase_dom"/>
</dbReference>
<dbReference type="Pfam" id="PF00448">
    <property type="entry name" value="SRP54"/>
    <property type="match status" value="1"/>
</dbReference>
<comment type="caution">
    <text evidence="9">The sequence shown here is derived from an EMBL/GenBank/DDBJ whole genome shotgun (WGS) entry which is preliminary data.</text>
</comment>
<dbReference type="InterPro" id="IPR013822">
    <property type="entry name" value="Signal_recog_particl_SRP54_hlx"/>
</dbReference>
<dbReference type="Proteomes" id="UP001165941">
    <property type="component" value="Unassembled WGS sequence"/>
</dbReference>
<dbReference type="Gene3D" id="3.40.50.300">
    <property type="entry name" value="P-loop containing nucleotide triphosphate hydrolases"/>
    <property type="match status" value="1"/>
</dbReference>
<reference evidence="9" key="1">
    <citation type="submission" date="2018-05" db="EMBL/GenBank/DDBJ databases">
        <authorList>
            <person name="Pedro S.L.S."/>
            <person name="Freitas R.C."/>
            <person name="Barreto A.S."/>
            <person name="Lima A.O.S."/>
        </authorList>
    </citation>
    <scope>NUCLEOTIDE SEQUENCE</scope>
    <source>
        <strain evidence="9">BP203</strain>
        <tissue evidence="9">Muscle</tissue>
    </source>
</reference>
<dbReference type="SUPFAM" id="SSF52540">
    <property type="entry name" value="P-loop containing nucleoside triphosphate hydrolases"/>
    <property type="match status" value="1"/>
</dbReference>
<comment type="similarity">
    <text evidence="1">Belongs to the GTP-binding SRP family.</text>
</comment>
<dbReference type="InterPro" id="IPR027417">
    <property type="entry name" value="P-loop_NTPase"/>
</dbReference>
<dbReference type="PANTHER" id="PTHR43134">
    <property type="entry name" value="SIGNAL RECOGNITION PARTICLE RECEPTOR SUBUNIT ALPHA"/>
    <property type="match status" value="1"/>
</dbReference>
<comment type="subcellular location">
    <subcellularLocation>
        <location evidence="6">Endomembrane system</location>
        <topology evidence="6">Peripheral membrane protein</topology>
        <orientation evidence="6">Cytoplasmic side</orientation>
    </subcellularLocation>
</comment>
<dbReference type="Gene3D" id="1.20.120.140">
    <property type="entry name" value="Signal recognition particle SRP54, nucleotide-binding domain"/>
    <property type="match status" value="1"/>
</dbReference>
<evidence type="ECO:0000256" key="1">
    <source>
        <dbReference type="ARBA" id="ARBA00008531"/>
    </source>
</evidence>
<keyword evidence="2" id="KW-0547">Nucleotide-binding</keyword>
<sequence>MEKSGKSSKSDAPKEKGKKCPGCGHWVALLTEKSCPTTNGAPVVAPAEGINLIRGTGSGRQLQDRDCSGSDDEGAAQNSIKPSATKGNLGGMFGMLRGLEGSKSLSREDMESVLDKMHDHLIAKNVAADTAVQLCESVANKLEGKHRVDMLQDIMDAQHHPRPYVVTFCGVNDMGKSINLAKISFWLLENGFSVLIAACDTCRARAVQQLRTHTRNLSALHPPENHGSHTMVQLFEKGYGKDAADITMEAVAFAHKQGFDVVQWTQLAACKTMPL</sequence>
<protein>
    <submittedName>
        <fullName evidence="9">Signal recognition particle receptor subunit alpha isoform X2</fullName>
    </submittedName>
</protein>
<organism evidence="9 10">
    <name type="scientific">Pontoporia blainvillei</name>
    <name type="common">Franciscana</name>
    <name type="synonym">Delphinus blainvillei</name>
    <dbReference type="NCBI Taxonomy" id="48723"/>
    <lineage>
        <taxon>Eukaryota</taxon>
        <taxon>Metazoa</taxon>
        <taxon>Chordata</taxon>
        <taxon>Craniata</taxon>
        <taxon>Vertebrata</taxon>
        <taxon>Euteleostomi</taxon>
        <taxon>Mammalia</taxon>
        <taxon>Eutheria</taxon>
        <taxon>Laurasiatheria</taxon>
        <taxon>Artiodactyla</taxon>
        <taxon>Whippomorpha</taxon>
        <taxon>Cetacea</taxon>
        <taxon>Odontoceti</taxon>
        <taxon>Pontoporiidae</taxon>
        <taxon>Pontoporia</taxon>
    </lineage>
</organism>
<dbReference type="PANTHER" id="PTHR43134:SF1">
    <property type="entry name" value="SIGNAL RECOGNITION PARTICLE RECEPTOR SUBUNIT ALPHA"/>
    <property type="match status" value="1"/>
</dbReference>
<evidence type="ECO:0000256" key="4">
    <source>
        <dbReference type="ARBA" id="ARBA00023136"/>
    </source>
</evidence>
<dbReference type="EMBL" id="PGGH01317087">
    <property type="protein sequence ID" value="NIG61542.1"/>
    <property type="molecule type" value="Genomic_DNA"/>
</dbReference>
<dbReference type="InterPro" id="IPR036225">
    <property type="entry name" value="SRP/SRP_N"/>
</dbReference>
<evidence type="ECO:0000256" key="7">
    <source>
        <dbReference type="SAM" id="MobiDB-lite"/>
    </source>
</evidence>
<feature type="region of interest" description="Disordered" evidence="7">
    <location>
        <begin position="54"/>
        <end position="89"/>
    </location>
</feature>
<dbReference type="InterPro" id="IPR042101">
    <property type="entry name" value="SRP54_N_sf"/>
</dbReference>
<evidence type="ECO:0000259" key="8">
    <source>
        <dbReference type="SMART" id="SM00962"/>
    </source>
</evidence>
<evidence type="ECO:0000313" key="10">
    <source>
        <dbReference type="Proteomes" id="UP001165941"/>
    </source>
</evidence>
<evidence type="ECO:0000256" key="6">
    <source>
        <dbReference type="ARBA" id="ARBA00029433"/>
    </source>
</evidence>
<gene>
    <name evidence="9" type="ORF">BU61_10397</name>
</gene>
<feature type="domain" description="SRP54-type proteins GTP-binding" evidence="8">
    <location>
        <begin position="163"/>
        <end position="275"/>
    </location>
</feature>
<evidence type="ECO:0000256" key="2">
    <source>
        <dbReference type="ARBA" id="ARBA00022741"/>
    </source>
</evidence>
<name>A0ABX0SBX9_PONBL</name>
<dbReference type="SUPFAM" id="SSF47364">
    <property type="entry name" value="Domain of the SRP/SRP receptor G-proteins"/>
    <property type="match status" value="1"/>
</dbReference>
<evidence type="ECO:0000313" key="9">
    <source>
        <dbReference type="EMBL" id="NIG61542.1"/>
    </source>
</evidence>
<accession>A0ABX0SBX9</accession>
<feature type="region of interest" description="Disordered" evidence="7">
    <location>
        <begin position="1"/>
        <end position="22"/>
    </location>
</feature>
<proteinExistence type="inferred from homology"/>
<keyword evidence="4" id="KW-0472">Membrane</keyword>
<evidence type="ECO:0000256" key="5">
    <source>
        <dbReference type="ARBA" id="ARBA00023170"/>
    </source>
</evidence>
<feature type="compositionally biased region" description="Basic and acidic residues" evidence="7">
    <location>
        <begin position="1"/>
        <end position="15"/>
    </location>
</feature>